<dbReference type="InterPro" id="IPR044528">
    <property type="entry name" value="POD-like_MBL-fold"/>
</dbReference>
<dbReference type="PROSITE" id="PS50206">
    <property type="entry name" value="RHODANESE_3"/>
    <property type="match status" value="1"/>
</dbReference>
<dbReference type="InterPro" id="IPR001279">
    <property type="entry name" value="Metallo-B-lactamas"/>
</dbReference>
<reference evidence="3" key="1">
    <citation type="journal article" date="2019" name="Int. J. Syst. Evol. Microbiol.">
        <title>The Global Catalogue of Microorganisms (GCM) 10K type strain sequencing project: providing services to taxonomists for standard genome sequencing and annotation.</title>
        <authorList>
            <consortium name="The Broad Institute Genomics Platform"/>
            <consortium name="The Broad Institute Genome Sequencing Center for Infectious Disease"/>
            <person name="Wu L."/>
            <person name="Ma J."/>
        </authorList>
    </citation>
    <scope>NUCLEOTIDE SEQUENCE [LARGE SCALE GENOMIC DNA]</scope>
    <source>
        <strain evidence="3">CGMCC 1.12376</strain>
    </source>
</reference>
<dbReference type="PANTHER" id="PTHR43084:SF7">
    <property type="entry name" value="BETA-LACTAMASE DOMAIN PROTEIN"/>
    <property type="match status" value="1"/>
</dbReference>
<dbReference type="InterPro" id="IPR001763">
    <property type="entry name" value="Rhodanese-like_dom"/>
</dbReference>
<dbReference type="SUPFAM" id="SSF52821">
    <property type="entry name" value="Rhodanese/Cell cycle control phosphatase"/>
    <property type="match status" value="1"/>
</dbReference>
<dbReference type="SMART" id="SM00450">
    <property type="entry name" value="RHOD"/>
    <property type="match status" value="1"/>
</dbReference>
<dbReference type="EMBL" id="JBHUDE010000100">
    <property type="protein sequence ID" value="MFD1608480.1"/>
    <property type="molecule type" value="Genomic_DNA"/>
</dbReference>
<gene>
    <name evidence="2" type="ORF">ACFSBH_12605</name>
</gene>
<dbReference type="Gene3D" id="3.60.15.10">
    <property type="entry name" value="Ribonuclease Z/Hydroxyacylglutathione hydrolase-like"/>
    <property type="match status" value="1"/>
</dbReference>
<proteinExistence type="predicted"/>
<dbReference type="Gene3D" id="3.40.250.10">
    <property type="entry name" value="Rhodanese-like domain"/>
    <property type="match status" value="1"/>
</dbReference>
<dbReference type="InterPro" id="IPR036866">
    <property type="entry name" value="RibonucZ/Hydroxyglut_hydro"/>
</dbReference>
<accession>A0ABW4HUQ4</accession>
<comment type="caution">
    <text evidence="2">The sequence shown here is derived from an EMBL/GenBank/DDBJ whole genome shotgun (WGS) entry which is preliminary data.</text>
</comment>
<dbReference type="Proteomes" id="UP001597221">
    <property type="component" value="Unassembled WGS sequence"/>
</dbReference>
<evidence type="ECO:0000313" key="3">
    <source>
        <dbReference type="Proteomes" id="UP001597221"/>
    </source>
</evidence>
<sequence length="375" mass="42083">MSVTAISPKEVAKKVINKQELFILDVRNTDDFEDWKIEGENFEYINMPYFELLDGVEEIMDQIPSDKEIVVACAKEGSSVMVAEMLSKKGLDVAYLNGGMKAWSEYLEPVKVGDLNNGGEIYQFVRLGKGCLSYMVVSDREAAIIDATRMTDVFTNFAKEKGVKITHVFDTHLHADHISGGRFIAKETGAKYWLPPKDAGEVAFEYEPLEDGEDVIIGSTKVRIHALYSPGHTIGSTSFIVGDQFLLTGDILFIDSIGRPDLAGMAEDWVGDLRETLYQRYRKLSEELIVLPAHFMIIEELNEDGSVAKKLGSLFAENHGLKINDESEFRNLVTENLPPQPNAFQEIRKTNMGRMTPGEEEQREMEIGPNRCAVR</sequence>
<name>A0ABW4HUQ4_9BACI</name>
<protein>
    <submittedName>
        <fullName evidence="2">MBL fold metallo-hydrolase</fullName>
    </submittedName>
</protein>
<organism evidence="2 3">
    <name type="scientific">Oceanobacillus luteolus</name>
    <dbReference type="NCBI Taxonomy" id="1274358"/>
    <lineage>
        <taxon>Bacteria</taxon>
        <taxon>Bacillati</taxon>
        <taxon>Bacillota</taxon>
        <taxon>Bacilli</taxon>
        <taxon>Bacillales</taxon>
        <taxon>Bacillaceae</taxon>
        <taxon>Oceanobacillus</taxon>
    </lineage>
</organism>
<dbReference type="CDD" id="cd07724">
    <property type="entry name" value="POD-like_MBL-fold"/>
    <property type="match status" value="1"/>
</dbReference>
<dbReference type="Pfam" id="PF00753">
    <property type="entry name" value="Lactamase_B"/>
    <property type="match status" value="1"/>
</dbReference>
<keyword evidence="3" id="KW-1185">Reference proteome</keyword>
<evidence type="ECO:0000313" key="2">
    <source>
        <dbReference type="EMBL" id="MFD1608480.1"/>
    </source>
</evidence>
<evidence type="ECO:0000259" key="1">
    <source>
        <dbReference type="PROSITE" id="PS50206"/>
    </source>
</evidence>
<dbReference type="Pfam" id="PF00581">
    <property type="entry name" value="Rhodanese"/>
    <property type="match status" value="1"/>
</dbReference>
<dbReference type="InterPro" id="IPR051682">
    <property type="entry name" value="Mito_Persulfide_Diox"/>
</dbReference>
<dbReference type="RefSeq" id="WP_126430602.1">
    <property type="nucleotide sequence ID" value="NZ_JBHUDE010000100.1"/>
</dbReference>
<dbReference type="SUPFAM" id="SSF56281">
    <property type="entry name" value="Metallo-hydrolase/oxidoreductase"/>
    <property type="match status" value="1"/>
</dbReference>
<feature type="domain" description="Rhodanese" evidence="1">
    <location>
        <begin position="17"/>
        <end position="112"/>
    </location>
</feature>
<dbReference type="InterPro" id="IPR036873">
    <property type="entry name" value="Rhodanese-like_dom_sf"/>
</dbReference>
<dbReference type="PANTHER" id="PTHR43084">
    <property type="entry name" value="PERSULFIDE DIOXYGENASE ETHE1"/>
    <property type="match status" value="1"/>
</dbReference>
<dbReference type="SMART" id="SM00849">
    <property type="entry name" value="Lactamase_B"/>
    <property type="match status" value="1"/>
</dbReference>